<accession>A0AAW9AC45</accession>
<keyword evidence="2" id="KW-1185">Reference proteome</keyword>
<protein>
    <submittedName>
        <fullName evidence="1">Rpn family recombination-promoting nuclease/putative transposase</fullName>
    </submittedName>
</protein>
<dbReference type="AlphaFoldDB" id="A0AAW9AC45"/>
<comment type="caution">
    <text evidence="1">The sequence shown here is derived from an EMBL/GenBank/DDBJ whole genome shotgun (WGS) entry which is preliminary data.</text>
</comment>
<evidence type="ECO:0000313" key="1">
    <source>
        <dbReference type="EMBL" id="MDW0118634.1"/>
    </source>
</evidence>
<dbReference type="PANTHER" id="PTHR41317">
    <property type="entry name" value="PD-(D_E)XK NUCLEASE FAMILY TRANSPOSASE"/>
    <property type="match status" value="1"/>
</dbReference>
<name>A0AAW9AC45_9BACL</name>
<dbReference type="Proteomes" id="UP001271648">
    <property type="component" value="Unassembled WGS sequence"/>
</dbReference>
<organism evidence="1 2">
    <name type="scientific">Sporosarcina thermotolerans</name>
    <dbReference type="NCBI Taxonomy" id="633404"/>
    <lineage>
        <taxon>Bacteria</taxon>
        <taxon>Bacillati</taxon>
        <taxon>Bacillota</taxon>
        <taxon>Bacilli</taxon>
        <taxon>Bacillales</taxon>
        <taxon>Caryophanaceae</taxon>
        <taxon>Sporosarcina</taxon>
    </lineage>
</organism>
<sequence length="293" mass="33680">MLVALVKEESAGYDLELLELRNDFVFKSFFTDERNNGLLLHFVNSILGGSIQSLQVIDPTNKQEHNDDKYSVLDLRATTDRGERINIEVQLQRHPAFNERVLYYWAKTYTAQFKSSDPYTKLKKVIQIIITDFELLPSSGIHSTFLLIEPSSGVIFSNHLEIHALQMGKQGEKPVTDMDDLEKWLLFFKGDQKAKEEVGMESSTFKEAFEEIRRLSMDPETVDLAISREIALRDHLTRLEEAEIRGKNQGKEQTIKEFVLKMYDESLPLDLICKLADLSKEEVHLIINGKANN</sequence>
<reference evidence="1 2" key="1">
    <citation type="submission" date="2023-06" db="EMBL/GenBank/DDBJ databases">
        <title>Sporosarcina sp. nov., isolated from Korean traditional fermented seafood 'Jeotgal'.</title>
        <authorList>
            <person name="Yang A.I."/>
            <person name="Shin N.-R."/>
        </authorList>
    </citation>
    <scope>NUCLEOTIDE SEQUENCE [LARGE SCALE GENOMIC DNA]</scope>
    <source>
        <strain evidence="1 2">KCTC43456</strain>
    </source>
</reference>
<dbReference type="PANTHER" id="PTHR41317:SF1">
    <property type="entry name" value="PD-(D_E)XK NUCLEASE FAMILY TRANSPOSASE"/>
    <property type="match status" value="1"/>
</dbReference>
<dbReference type="Pfam" id="PF12784">
    <property type="entry name" value="PDDEXK_2"/>
    <property type="match status" value="1"/>
</dbReference>
<evidence type="ECO:0000313" key="2">
    <source>
        <dbReference type="Proteomes" id="UP001271648"/>
    </source>
</evidence>
<dbReference type="NCBIfam" id="TIGR01784">
    <property type="entry name" value="T_den_put_tspse"/>
    <property type="match status" value="1"/>
</dbReference>
<proteinExistence type="predicted"/>
<gene>
    <name evidence="1" type="ORF">QTL97_17045</name>
</gene>
<dbReference type="InterPro" id="IPR010106">
    <property type="entry name" value="RpnA"/>
</dbReference>
<dbReference type="EMBL" id="JAUBDJ010000015">
    <property type="protein sequence ID" value="MDW0118634.1"/>
    <property type="molecule type" value="Genomic_DNA"/>
</dbReference>
<dbReference type="RefSeq" id="WP_317941311.1">
    <property type="nucleotide sequence ID" value="NZ_JAUBDJ010000015.1"/>
</dbReference>